<sequence>MSSTSKRSRTARDHAQELGEQAKTTASQEASARAEQAKEAAAINVEETSGPAAMQAQALRQLADQIVHMSEKLRTADVGQLVAKSSDVARRNPMLLVGGAAVAGFAIARFFKARDPETTAWDVNDDPWSPRRNPTTADGAVMSDLNREQTDA</sequence>
<keyword evidence="2" id="KW-1133">Transmembrane helix</keyword>
<dbReference type="KEGG" id="yag:AABB28_16640"/>
<gene>
    <name evidence="3" type="ORF">AABB28_16640</name>
</gene>
<name>A0AAN0NGT0_9RHOB</name>
<evidence type="ECO:0008006" key="5">
    <source>
        <dbReference type="Google" id="ProtNLM"/>
    </source>
</evidence>
<proteinExistence type="predicted"/>
<keyword evidence="2" id="KW-0812">Transmembrane</keyword>
<accession>A0AAN0NGT0</accession>
<dbReference type="RefSeq" id="WP_342069831.1">
    <property type="nucleotide sequence ID" value="NZ_CP151762.1"/>
</dbReference>
<feature type="compositionally biased region" description="Low complexity" evidence="1">
    <location>
        <begin position="26"/>
        <end position="42"/>
    </location>
</feature>
<keyword evidence="4" id="KW-1185">Reference proteome</keyword>
<evidence type="ECO:0000256" key="1">
    <source>
        <dbReference type="SAM" id="MobiDB-lite"/>
    </source>
</evidence>
<protein>
    <recommendedName>
        <fullName evidence="5">DUF3618 domain-containing protein</fullName>
    </recommendedName>
</protein>
<dbReference type="EMBL" id="CP151762">
    <property type="protein sequence ID" value="WZU63450.1"/>
    <property type="molecule type" value="Genomic_DNA"/>
</dbReference>
<reference evidence="3 4" key="1">
    <citation type="submission" date="2024-04" db="EMBL/GenBank/DDBJ databases">
        <title>Phylogenomic analyses of a clade within the roseobacter group suggest taxonomic reassignments of species of the genera Aestuariivita, Citreicella, Loktanella, Nautella, Pelagibaca, Ruegeria, Thalassobius, Thiobacimonas and Tropicibacter, and the proposal o.</title>
        <authorList>
            <person name="Jeon C.O."/>
        </authorList>
    </citation>
    <scope>NUCLEOTIDE SEQUENCE [LARGE SCALE GENOMIC DNA]</scope>
    <source>
        <strain evidence="3 4">G8-12</strain>
    </source>
</reference>
<evidence type="ECO:0000313" key="3">
    <source>
        <dbReference type="EMBL" id="WZU63450.1"/>
    </source>
</evidence>
<evidence type="ECO:0000256" key="2">
    <source>
        <dbReference type="SAM" id="Phobius"/>
    </source>
</evidence>
<keyword evidence="2" id="KW-0472">Membrane</keyword>
<dbReference type="Proteomes" id="UP001451782">
    <property type="component" value="Chromosome"/>
</dbReference>
<feature type="region of interest" description="Disordered" evidence="1">
    <location>
        <begin position="1"/>
        <end position="48"/>
    </location>
</feature>
<feature type="transmembrane region" description="Helical" evidence="2">
    <location>
        <begin position="94"/>
        <end position="111"/>
    </location>
</feature>
<organism evidence="3 4">
    <name type="scientific">Yoonia algicola</name>
    <dbReference type="NCBI Taxonomy" id="3137368"/>
    <lineage>
        <taxon>Bacteria</taxon>
        <taxon>Pseudomonadati</taxon>
        <taxon>Pseudomonadota</taxon>
        <taxon>Alphaproteobacteria</taxon>
        <taxon>Rhodobacterales</taxon>
        <taxon>Paracoccaceae</taxon>
        <taxon>Yoonia</taxon>
    </lineage>
</organism>
<evidence type="ECO:0000313" key="4">
    <source>
        <dbReference type="Proteomes" id="UP001451782"/>
    </source>
</evidence>
<feature type="region of interest" description="Disordered" evidence="1">
    <location>
        <begin position="116"/>
        <end position="152"/>
    </location>
</feature>
<dbReference type="AlphaFoldDB" id="A0AAN0NGT0"/>